<keyword evidence="2" id="KW-0812">Transmembrane</keyword>
<protein>
    <submittedName>
        <fullName evidence="3">Uncharacterized protein</fullName>
    </submittedName>
</protein>
<keyword evidence="2" id="KW-1133">Transmembrane helix</keyword>
<dbReference type="EnsemblMetazoa" id="ADIR003648-RA">
    <property type="protein sequence ID" value="ADIR003648-PA"/>
    <property type="gene ID" value="ADIR003648"/>
</dbReference>
<dbReference type="AlphaFoldDB" id="A0A182N7M4"/>
<name>A0A182N7M4_9DIPT</name>
<dbReference type="EnsemblMetazoa" id="ADIR003646-RA">
    <property type="protein sequence ID" value="ADIR003646-PA"/>
    <property type="gene ID" value="ADIR003646"/>
</dbReference>
<reference evidence="4" key="1">
    <citation type="submission" date="2013-03" db="EMBL/GenBank/DDBJ databases">
        <title>The Genome Sequence of Anopheles dirus WRAIR2.</title>
        <authorList>
            <consortium name="The Broad Institute Genomics Platform"/>
            <person name="Neafsey D.E."/>
            <person name="Walton C."/>
            <person name="Walker B."/>
            <person name="Young S.K."/>
            <person name="Zeng Q."/>
            <person name="Gargeya S."/>
            <person name="Fitzgerald M."/>
            <person name="Haas B."/>
            <person name="Abouelleil A."/>
            <person name="Allen A.W."/>
            <person name="Alvarado L."/>
            <person name="Arachchi H.M."/>
            <person name="Berlin A.M."/>
            <person name="Chapman S.B."/>
            <person name="Gainer-Dewar J."/>
            <person name="Goldberg J."/>
            <person name="Griggs A."/>
            <person name="Gujja S."/>
            <person name="Hansen M."/>
            <person name="Howarth C."/>
            <person name="Imamovic A."/>
            <person name="Ireland A."/>
            <person name="Larimer J."/>
            <person name="McCowan C."/>
            <person name="Murphy C."/>
            <person name="Pearson M."/>
            <person name="Poon T.W."/>
            <person name="Priest M."/>
            <person name="Roberts A."/>
            <person name="Saif S."/>
            <person name="Shea T."/>
            <person name="Sisk P."/>
            <person name="Sykes S."/>
            <person name="Wortman J."/>
            <person name="Nusbaum C."/>
            <person name="Birren B."/>
        </authorList>
    </citation>
    <scope>NUCLEOTIDE SEQUENCE [LARGE SCALE GENOMIC DNA]</scope>
    <source>
        <strain evidence="4">WRAIR2</strain>
    </source>
</reference>
<evidence type="ECO:0000313" key="4">
    <source>
        <dbReference type="Proteomes" id="UP000075884"/>
    </source>
</evidence>
<dbReference type="VEuPathDB" id="VectorBase:ADIR003648"/>
<proteinExistence type="predicted"/>
<evidence type="ECO:0000313" key="3">
    <source>
        <dbReference type="EnsemblMetazoa" id="ADIR003646-PA"/>
    </source>
</evidence>
<keyword evidence="4" id="KW-1185">Reference proteome</keyword>
<reference evidence="3" key="2">
    <citation type="submission" date="2020-05" db="UniProtKB">
        <authorList>
            <consortium name="EnsemblMetazoa"/>
        </authorList>
    </citation>
    <scope>IDENTIFICATION</scope>
    <source>
        <strain evidence="3">WRAIR2</strain>
    </source>
</reference>
<keyword evidence="2" id="KW-0472">Membrane</keyword>
<evidence type="ECO:0000256" key="1">
    <source>
        <dbReference type="SAM" id="MobiDB-lite"/>
    </source>
</evidence>
<dbReference type="Proteomes" id="UP000075884">
    <property type="component" value="Unassembled WGS sequence"/>
</dbReference>
<evidence type="ECO:0000256" key="2">
    <source>
        <dbReference type="SAM" id="Phobius"/>
    </source>
</evidence>
<organism evidence="3 4">
    <name type="scientific">Anopheles dirus</name>
    <dbReference type="NCBI Taxonomy" id="7168"/>
    <lineage>
        <taxon>Eukaryota</taxon>
        <taxon>Metazoa</taxon>
        <taxon>Ecdysozoa</taxon>
        <taxon>Arthropoda</taxon>
        <taxon>Hexapoda</taxon>
        <taxon>Insecta</taxon>
        <taxon>Pterygota</taxon>
        <taxon>Neoptera</taxon>
        <taxon>Endopterygota</taxon>
        <taxon>Diptera</taxon>
        <taxon>Nematocera</taxon>
        <taxon>Culicoidea</taxon>
        <taxon>Culicidae</taxon>
        <taxon>Anophelinae</taxon>
        <taxon>Anopheles</taxon>
    </lineage>
</organism>
<feature type="region of interest" description="Disordered" evidence="1">
    <location>
        <begin position="92"/>
        <end position="114"/>
    </location>
</feature>
<dbReference type="VEuPathDB" id="VectorBase:ADIR003646"/>
<dbReference type="STRING" id="7168.A0A182N7M4"/>
<feature type="transmembrane region" description="Helical" evidence="2">
    <location>
        <begin position="20"/>
        <end position="42"/>
    </location>
</feature>
<sequence>MSVAHAAPDDRLPCYQRDIGYVYGLVSFSVICALVLGLFGVFRCLRATTTSATRATAEALTLPIQFLTDDLAPLNADLNHLPVPSPAKTLLRSGNVRGQWTAGAPSSALGSERE</sequence>
<accession>A0A182N7M4</accession>